<evidence type="ECO:0000313" key="1">
    <source>
        <dbReference type="EMBL" id="KKL54385.1"/>
    </source>
</evidence>
<protein>
    <submittedName>
        <fullName evidence="1">Uncharacterized protein</fullName>
    </submittedName>
</protein>
<dbReference type="EMBL" id="LAZR01031217">
    <property type="protein sequence ID" value="KKL54385.1"/>
    <property type="molecule type" value="Genomic_DNA"/>
</dbReference>
<proteinExistence type="predicted"/>
<sequence length="75" mass="8148">MAEQREHLSGVKVCWCNPQLAQACPDCENGEGLQAVAAVIVMAPFVDCWRCNGHGLVEPYDDSEPKILVHTNVPG</sequence>
<comment type="caution">
    <text evidence="1">The sequence shown here is derived from an EMBL/GenBank/DDBJ whole genome shotgun (WGS) entry which is preliminary data.</text>
</comment>
<reference evidence="1" key="1">
    <citation type="journal article" date="2015" name="Nature">
        <title>Complex archaea that bridge the gap between prokaryotes and eukaryotes.</title>
        <authorList>
            <person name="Spang A."/>
            <person name="Saw J.H."/>
            <person name="Jorgensen S.L."/>
            <person name="Zaremba-Niedzwiedzka K."/>
            <person name="Martijn J."/>
            <person name="Lind A.E."/>
            <person name="van Eijk R."/>
            <person name="Schleper C."/>
            <person name="Guy L."/>
            <person name="Ettema T.J."/>
        </authorList>
    </citation>
    <scope>NUCLEOTIDE SEQUENCE</scope>
</reference>
<accession>A0A0F9FAQ3</accession>
<gene>
    <name evidence="1" type="ORF">LCGC14_2265900</name>
</gene>
<dbReference type="AlphaFoldDB" id="A0A0F9FAQ3"/>
<organism evidence="1">
    <name type="scientific">marine sediment metagenome</name>
    <dbReference type="NCBI Taxonomy" id="412755"/>
    <lineage>
        <taxon>unclassified sequences</taxon>
        <taxon>metagenomes</taxon>
        <taxon>ecological metagenomes</taxon>
    </lineage>
</organism>
<dbReference type="PROSITE" id="PS51257">
    <property type="entry name" value="PROKAR_LIPOPROTEIN"/>
    <property type="match status" value="1"/>
</dbReference>
<name>A0A0F9FAQ3_9ZZZZ</name>